<keyword evidence="2" id="KW-0963">Cytoplasm</keyword>
<feature type="domain" description="Kinesin motor" evidence="11">
    <location>
        <begin position="173"/>
        <end position="496"/>
    </location>
</feature>
<sequence length="2859" mass="334285">MTTLDFVCNLHHFATPSHICTLLYTHLHSIFKTFFFYEDFIDLSKLKGTLGIPIPPFCGRENGERGSEQLHFNSQAKEEDSLRSAIKRFLDRVFAARNLPTHYPGTCLRPGVPRAATQVERAVTSRDRDSIRRGVWEILNLKAGWPVCSESPAAEVSDVFSGIQPGRMAEEGAVAVCVRVRPLNNREEAPEKDTQVYWKTDNNTVYQVDGSKSFNFDRVFHSNETTKNVYEEIAVPIIDSAIQGYNGTIFAYGQTASGKTYTMMGSQEYLGVIPRAIHDIFQKIKKFPDREFLLRVSYMEIYNETITDLLCDTQKMKPLIIREDFNRNVYVSDLTEEVVYTSEMALKWITKGEKNRHYGITKMNQRSSRSHTIFRMILESREKGEPSNFEGSVKVSHLNLVDLAGSERAAQTGAEGLRLKEGCNINRSLFILGQVIKKLSDGQVGGFINYRDSKLTRILQNSLGGNAKTRIICTITPVSFDETLSTLQFASTAKYMKNTPYVNEVSSDEALLKRYRKEIMDLKKQLEEVSLETRAQAMEKDQLAQLLEEKDLLQKVQIEKIQNLTRMLVTSSSLSSQQELKAKKKRRVTWCVGKINKMKDSNYVNEFNMAANVTTRTHKATVSLGEIDESLCSESDVFSNTLDTLTEIEWNPATKLLSQENLESELNSLRANYDNLVLDYEQLRRENEEMELKLKEKNDLDEFEALERKAEKDQEMQLIHEISNLKNLVKHAEVYNQDLENELSSKVELLREKEDQIKKLQEYIESQKSESMKMDLSYSSENTEDLKQMKQTLLDVETVALDAKRESAFLRSENLKLKEKMKELASTCKQMENDMQLYQSQLEAKKKMQVDLEKELQSSFGEITKLTSLIDGKVPKDLLSNMELERKITQLQKELNKAVEENETLHKEVNMLSELKSLPSEVEMLRKEIHDKSEELYIVTSEKDKLSSEVVDKESRIQGLLEEIGNTKNDLPTSQLSCESTDQEFQDVKNHHIEFDQKYKMVLEENAKLNQEIGNLSKEAEELGLNLEALKTELSQKTQELQQKTTENQERLKEVEELKEQLESRDSRLQTVEKEKTLITEKLQQTLVEVKTLAQEKDDQKQLQESLQIERDQLKSDIQDTINMNIDTQEQLRNALESLKQHQETINLLKMKISEEASKNLHIEENLEETRDEFQEKMVGIDKSQNLETTKTQALIADAEDNELTEQQRKISSLIQEKGELQQMLESVTAEKEQLKTDLRENVEMTIENQEELRILGNELKKQQDIVAQEKNRTIKKEEELSRTCEKLSEVQEKLKEKSQQLQEKQQQLLSVQEEMSKMQKKMNEMENLKNELKNRELTLEHIKIEKIELAQKLHENCEEMKFITKERNDLKKLQESFEVERNKLKEHIREIEATGLETKEELQMAHMHLKEHQETIEELRRNISEKTAQVINIQKNLEKSGTELQEKIQASQDKQEQSSNMKEKDSEAKKIMNEMEQLKEPFKDSSLLKLEMEKLKLSERLQESLDEVKSIAKERADLQRLQEFLQSEKNQLQENLREMAAKQLETEEKLTVAHCHLKEQEEIIGKLRVDLSERETEISHIQQELETANDELQKKTQELYEKQFITIKEISETQEKMSELEQLKEHLKAKDSPLQRKESERLELTENLQASQEELKTVVKEEDELERVQEALPKETDQLKENTKEIVADIQELQEEEHQLLEMKDVSETWEKICEMENLKKQLEAQKSTLENTEWENIKLTQRLNENIAEIRSVTKERDDLRNMEETLKVEIDQLKENLRETTSRDLERQEELRTAQMNLKEHQETIDKLREIVSGKTDEISNIKMNLENTNTALKAQVQELQEKEHQLLKVKNDLRENMYQTEQLKKQLETRNSILESIETEKLRLTQKLHENVEEIKSVTKERDDLRRMEGTLKMERDQLRESLRETKAKDLEKQEELRIARLHLKEHQEIIDKLRGIVSEKAEEISNMQMDLENSNTKLQEKVQELKANEQRLLKLKEEISETQKKMSDIEQLKKEFKCQSLTMNKIEMENLNLAQKLHESLEEMKSVMKERDNLRRVEETLKLERDLLKADLQGTTARELETQEQLRIAHIHLKEHQETIDKLRERVSEKTSQISNIQKDLNKSKDELQKKIQELQRKELQLLKMKDNVSKTHKKVNEMKQLKKQFQAQNLSMQSVEMDNLHLTKKLYESLEEIRIVAKERDELRQIKESLKMERDQCREKLRDLIARDQQNHKEVKYEKKLLCDGNQHLIGSLREKCFRIKELLKRYSEMDNHYECLNSLSLDLKTEIETQKELSIRVKANLSLPYPQTKQIQKLLTANQRCSMEFHRVVMKLQYVLSYVARTKEEQHESINKFETAFIDEVEKQNELLMEIQHLQQDYDVPPGESRDLKLNQSMDLHIEEILKDFSESDFHSIKTEFQQVLSNRKEMTRFLEEWVNAHFDIEKLKNVIQEENDSICQVNNFYHKKITAIMNELTEFEERNATIAKEWEHDLKSVKENNEKLFKNYQTLKLSLTSGSLVNPTAQDRNLHVTTRATQQVTEKIQALETSLREAKESAKHKEGKIMKMQKELEMTNDVIAKLQQQVNESNECLEKTKEMVQVLQDKAALGAKPYKEEIEDLKMKLVKVDLEKMKNVKEFEKEIASTKATVEYQKEVIRLLRENLRRNQQAQDTSMISEHVDTQPSNKPLTCGGGSGIVQSTKALILKSEYIRLEKEVSKLKQQNEQLMKQKNELSSEVKTWKERTLKREVHKEVTCENSPKSPKVTGTPSKKRHHMSSQCKERNIQDPMPKESPKSWFFDNRSKSLPVPPPIRYFDNSGLGLCPEEQTAEVETENPQPGPWQMSSGKDVPECKTQ</sequence>
<evidence type="ECO:0000256" key="10">
    <source>
        <dbReference type="SAM" id="MobiDB-lite"/>
    </source>
</evidence>
<feature type="coiled-coil region" evidence="9">
    <location>
        <begin position="814"/>
        <end position="855"/>
    </location>
</feature>
<keyword evidence="13" id="KW-1185">Reference proteome</keyword>
<evidence type="ECO:0000256" key="3">
    <source>
        <dbReference type="ARBA" id="ARBA00022741"/>
    </source>
</evidence>
<feature type="coiled-coil region" evidence="9">
    <location>
        <begin position="881"/>
        <end position="915"/>
    </location>
</feature>
<dbReference type="InterPro" id="IPR019821">
    <property type="entry name" value="Kinesin_motor_CS"/>
</dbReference>
<feature type="coiled-coil region" evidence="9">
    <location>
        <begin position="2707"/>
        <end position="2748"/>
    </location>
</feature>
<feature type="region of interest" description="Disordered" evidence="10">
    <location>
        <begin position="2821"/>
        <end position="2859"/>
    </location>
</feature>
<evidence type="ECO:0000256" key="2">
    <source>
        <dbReference type="ARBA" id="ARBA00022490"/>
    </source>
</evidence>
<evidence type="ECO:0000256" key="6">
    <source>
        <dbReference type="ARBA" id="ARBA00023175"/>
    </source>
</evidence>
<evidence type="ECO:0000256" key="9">
    <source>
        <dbReference type="SAM" id="Coils"/>
    </source>
</evidence>
<comment type="similarity">
    <text evidence="8">Belongs to the TRAFAC class myosin-kinesin ATPase superfamily. Kinesin family.</text>
</comment>
<dbReference type="PRINTS" id="PR00380">
    <property type="entry name" value="KINESINHEAVY"/>
</dbReference>
<feature type="coiled-coil region" evidence="9">
    <location>
        <begin position="2199"/>
        <end position="2233"/>
    </location>
</feature>
<keyword evidence="5 9" id="KW-0175">Coiled coil</keyword>
<feature type="coiled-coil region" evidence="9">
    <location>
        <begin position="659"/>
        <end position="770"/>
    </location>
</feature>
<reference evidence="12" key="1">
    <citation type="submission" date="2023-04" db="EMBL/GenBank/DDBJ databases">
        <authorList>
            <consortium name="ELIXIR-Norway"/>
        </authorList>
    </citation>
    <scope>NUCLEOTIDE SEQUENCE [LARGE SCALE GENOMIC DNA]</scope>
</reference>
<dbReference type="InterPro" id="IPR001752">
    <property type="entry name" value="Kinesin_motor_dom"/>
</dbReference>
<dbReference type="Proteomes" id="UP001176941">
    <property type="component" value="Chromosome 17"/>
</dbReference>
<dbReference type="Gene3D" id="1.10.287.1490">
    <property type="match status" value="1"/>
</dbReference>
<keyword evidence="7" id="KW-0206">Cytoskeleton</keyword>
<evidence type="ECO:0000256" key="7">
    <source>
        <dbReference type="ARBA" id="ARBA00023212"/>
    </source>
</evidence>
<feature type="region of interest" description="Disordered" evidence="10">
    <location>
        <begin position="2756"/>
        <end position="2806"/>
    </location>
</feature>
<evidence type="ECO:0000313" key="12">
    <source>
        <dbReference type="EMBL" id="CAI9158444.1"/>
    </source>
</evidence>
<name>A0ABN8YFD6_RANTA</name>
<dbReference type="PROSITE" id="PS50067">
    <property type="entry name" value="KINESIN_MOTOR_2"/>
    <property type="match status" value="1"/>
</dbReference>
<evidence type="ECO:0000256" key="4">
    <source>
        <dbReference type="ARBA" id="ARBA00022840"/>
    </source>
</evidence>
<feature type="region of interest" description="Disordered" evidence="10">
    <location>
        <begin position="1444"/>
        <end position="1468"/>
    </location>
</feature>
<feature type="region of interest" description="Disordered" evidence="10">
    <location>
        <begin position="2677"/>
        <end position="2698"/>
    </location>
</feature>
<accession>A0ABN8YFD6</accession>
<evidence type="ECO:0000259" key="11">
    <source>
        <dbReference type="PROSITE" id="PS50067"/>
    </source>
</evidence>
<evidence type="ECO:0000256" key="8">
    <source>
        <dbReference type="PROSITE-ProRule" id="PRU00283"/>
    </source>
</evidence>
<dbReference type="InterPro" id="IPR027640">
    <property type="entry name" value="Kinesin-like_fam"/>
</dbReference>
<dbReference type="PANTHER" id="PTHR47968:SF75">
    <property type="entry name" value="CENTROMERE-ASSOCIATED PROTEIN E"/>
    <property type="match status" value="1"/>
</dbReference>
<feature type="coiled-coil region" evidence="9">
    <location>
        <begin position="999"/>
        <end position="1173"/>
    </location>
</feature>
<feature type="compositionally biased region" description="Polar residues" evidence="10">
    <location>
        <begin position="2760"/>
        <end position="2773"/>
    </location>
</feature>
<dbReference type="Gene3D" id="3.40.850.10">
    <property type="entry name" value="Kinesin motor domain"/>
    <property type="match status" value="1"/>
</dbReference>
<feature type="coiled-coil region" evidence="9">
    <location>
        <begin position="505"/>
        <end position="532"/>
    </location>
</feature>
<keyword evidence="6 8" id="KW-0505">Motor protein</keyword>
<evidence type="ECO:0000256" key="5">
    <source>
        <dbReference type="ARBA" id="ARBA00023054"/>
    </source>
</evidence>
<evidence type="ECO:0000256" key="1">
    <source>
        <dbReference type="ARBA" id="ARBA00004245"/>
    </source>
</evidence>
<feature type="compositionally biased region" description="Basic and acidic residues" evidence="10">
    <location>
        <begin position="1454"/>
        <end position="1468"/>
    </location>
</feature>
<feature type="compositionally biased region" description="Basic and acidic residues" evidence="10">
    <location>
        <begin position="2784"/>
        <end position="2798"/>
    </location>
</feature>
<dbReference type="InterPro" id="IPR036961">
    <property type="entry name" value="Kinesin_motor_dom_sf"/>
</dbReference>
<organism evidence="12 13">
    <name type="scientific">Rangifer tarandus platyrhynchus</name>
    <name type="common">Svalbard reindeer</name>
    <dbReference type="NCBI Taxonomy" id="3082113"/>
    <lineage>
        <taxon>Eukaryota</taxon>
        <taxon>Metazoa</taxon>
        <taxon>Chordata</taxon>
        <taxon>Craniata</taxon>
        <taxon>Vertebrata</taxon>
        <taxon>Euteleostomi</taxon>
        <taxon>Mammalia</taxon>
        <taxon>Eutheria</taxon>
        <taxon>Laurasiatheria</taxon>
        <taxon>Artiodactyla</taxon>
        <taxon>Ruminantia</taxon>
        <taxon>Pecora</taxon>
        <taxon>Cervidae</taxon>
        <taxon>Odocoileinae</taxon>
        <taxon>Rangifer</taxon>
    </lineage>
</organism>
<protein>
    <recommendedName>
        <fullName evidence="11">Kinesin motor domain-containing protein</fullName>
    </recommendedName>
</protein>
<dbReference type="PROSITE" id="PS00411">
    <property type="entry name" value="KINESIN_MOTOR_1"/>
    <property type="match status" value="1"/>
</dbReference>
<feature type="coiled-coil region" evidence="9">
    <location>
        <begin position="1966"/>
        <end position="2153"/>
    </location>
</feature>
<comment type="subcellular location">
    <subcellularLocation>
        <location evidence="1">Cytoplasm</location>
        <location evidence="1">Cytoskeleton</location>
    </subcellularLocation>
</comment>
<evidence type="ECO:0000313" key="13">
    <source>
        <dbReference type="Proteomes" id="UP001176941"/>
    </source>
</evidence>
<dbReference type="InterPro" id="IPR027417">
    <property type="entry name" value="P-loop_NTPase"/>
</dbReference>
<keyword evidence="3 8" id="KW-0547">Nucleotide-binding</keyword>
<proteinExistence type="inferred from homology"/>
<dbReference type="CDD" id="cd01374">
    <property type="entry name" value="KISc_CENP_E"/>
    <property type="match status" value="1"/>
</dbReference>
<dbReference type="PANTHER" id="PTHR47968">
    <property type="entry name" value="CENTROMERE PROTEIN E"/>
    <property type="match status" value="1"/>
</dbReference>
<feature type="binding site" evidence="8">
    <location>
        <begin position="253"/>
        <end position="260"/>
    </location>
    <ligand>
        <name>ATP</name>
        <dbReference type="ChEBI" id="CHEBI:30616"/>
    </ligand>
</feature>
<dbReference type="SMART" id="SM00129">
    <property type="entry name" value="KISc"/>
    <property type="match status" value="1"/>
</dbReference>
<dbReference type="EMBL" id="OX459953">
    <property type="protein sequence ID" value="CAI9158444.1"/>
    <property type="molecule type" value="Genomic_DNA"/>
</dbReference>
<dbReference type="SUPFAM" id="SSF52540">
    <property type="entry name" value="P-loop containing nucleoside triphosphate hydrolases"/>
    <property type="match status" value="1"/>
</dbReference>
<dbReference type="Pfam" id="PF00225">
    <property type="entry name" value="Kinesin"/>
    <property type="match status" value="1"/>
</dbReference>
<feature type="compositionally biased region" description="Polar residues" evidence="10">
    <location>
        <begin position="2677"/>
        <end position="2692"/>
    </location>
</feature>
<keyword evidence="4 8" id="KW-0067">ATP-binding</keyword>
<gene>
    <name evidence="12" type="ORF">MRATA1EN1_LOCUS7406</name>
</gene>
<feature type="coiled-coil region" evidence="9">
    <location>
        <begin position="2491"/>
        <end position="2603"/>
    </location>
</feature>